<feature type="compositionally biased region" description="Basic and acidic residues" evidence="3">
    <location>
        <begin position="283"/>
        <end position="299"/>
    </location>
</feature>
<dbReference type="InterPro" id="IPR029052">
    <property type="entry name" value="Metallo-depent_PP-like"/>
</dbReference>
<evidence type="ECO:0000256" key="1">
    <source>
        <dbReference type="ARBA" id="ARBA00022729"/>
    </source>
</evidence>
<dbReference type="GO" id="GO:0016787">
    <property type="term" value="F:hydrolase activity"/>
    <property type="evidence" value="ECO:0007669"/>
    <property type="project" value="UniProtKB-KW"/>
</dbReference>
<dbReference type="PRINTS" id="PR01607">
    <property type="entry name" value="APYRASEFAMLY"/>
</dbReference>
<dbReference type="GO" id="GO:0000166">
    <property type="term" value="F:nucleotide binding"/>
    <property type="evidence" value="ECO:0007669"/>
    <property type="project" value="UniProtKB-KW"/>
</dbReference>
<accession>A0A9D2K4P2</accession>
<dbReference type="SUPFAM" id="SSF55816">
    <property type="entry name" value="5'-nucleotidase (syn. UDP-sugar hydrolase), C-terminal domain"/>
    <property type="match status" value="1"/>
</dbReference>
<feature type="domain" description="5'-Nucleotidase C-terminal" evidence="5">
    <location>
        <begin position="335"/>
        <end position="503"/>
    </location>
</feature>
<evidence type="ECO:0000256" key="2">
    <source>
        <dbReference type="RuleBase" id="RU362119"/>
    </source>
</evidence>
<dbReference type="PANTHER" id="PTHR11575">
    <property type="entry name" value="5'-NUCLEOTIDASE-RELATED"/>
    <property type="match status" value="1"/>
</dbReference>
<evidence type="ECO:0000313" key="7">
    <source>
        <dbReference type="Proteomes" id="UP000824101"/>
    </source>
</evidence>
<feature type="domain" description="Calcineurin-like phosphoesterase" evidence="4">
    <location>
        <begin position="5"/>
        <end position="224"/>
    </location>
</feature>
<dbReference type="Proteomes" id="UP000824101">
    <property type="component" value="Unassembled WGS sequence"/>
</dbReference>
<dbReference type="InterPro" id="IPR006179">
    <property type="entry name" value="5_nucleotidase/apyrase"/>
</dbReference>
<evidence type="ECO:0000256" key="3">
    <source>
        <dbReference type="SAM" id="MobiDB-lite"/>
    </source>
</evidence>
<comment type="similarity">
    <text evidence="2">Belongs to the 5'-nucleotidase family.</text>
</comment>
<dbReference type="GO" id="GO:0009166">
    <property type="term" value="P:nucleotide catabolic process"/>
    <property type="evidence" value="ECO:0007669"/>
    <property type="project" value="InterPro"/>
</dbReference>
<organism evidence="6 7">
    <name type="scientific">Candidatus Lachnoclostridium stercorigallinarum</name>
    <dbReference type="NCBI Taxonomy" id="2838634"/>
    <lineage>
        <taxon>Bacteria</taxon>
        <taxon>Bacillati</taxon>
        <taxon>Bacillota</taxon>
        <taxon>Clostridia</taxon>
        <taxon>Lachnospirales</taxon>
        <taxon>Lachnospiraceae</taxon>
    </lineage>
</organism>
<reference evidence="6" key="1">
    <citation type="journal article" date="2021" name="PeerJ">
        <title>Extensive microbial diversity within the chicken gut microbiome revealed by metagenomics and culture.</title>
        <authorList>
            <person name="Gilroy R."/>
            <person name="Ravi A."/>
            <person name="Getino M."/>
            <person name="Pursley I."/>
            <person name="Horton D.L."/>
            <person name="Alikhan N.F."/>
            <person name="Baker D."/>
            <person name="Gharbi K."/>
            <person name="Hall N."/>
            <person name="Watson M."/>
            <person name="Adriaenssens E.M."/>
            <person name="Foster-Nyarko E."/>
            <person name="Jarju S."/>
            <person name="Secka A."/>
            <person name="Antonio M."/>
            <person name="Oren A."/>
            <person name="Chaudhuri R.R."/>
            <person name="La Ragione R."/>
            <person name="Hildebrand F."/>
            <person name="Pallen M.J."/>
        </authorList>
    </citation>
    <scope>NUCLEOTIDE SEQUENCE</scope>
    <source>
        <strain evidence="6">ChiBcec1-1093</strain>
    </source>
</reference>
<dbReference type="InterPro" id="IPR036907">
    <property type="entry name" value="5'-Nucleotdase_C_sf"/>
</dbReference>
<comment type="caution">
    <text evidence="6">The sequence shown here is derived from an EMBL/GenBank/DDBJ whole genome shotgun (WGS) entry which is preliminary data.</text>
</comment>
<dbReference type="Gene3D" id="3.60.21.10">
    <property type="match status" value="1"/>
</dbReference>
<dbReference type="Pfam" id="PF02872">
    <property type="entry name" value="5_nucleotid_C"/>
    <property type="match status" value="1"/>
</dbReference>
<protein>
    <submittedName>
        <fullName evidence="6">Bifunctional metallophosphatase/5'-nucleotidase</fullName>
    </submittedName>
</protein>
<keyword evidence="2" id="KW-0547">Nucleotide-binding</keyword>
<evidence type="ECO:0000313" key="6">
    <source>
        <dbReference type="EMBL" id="HIZ78531.1"/>
    </source>
</evidence>
<evidence type="ECO:0000259" key="4">
    <source>
        <dbReference type="Pfam" id="PF00149"/>
    </source>
</evidence>
<dbReference type="GO" id="GO:0030288">
    <property type="term" value="C:outer membrane-bounded periplasmic space"/>
    <property type="evidence" value="ECO:0007669"/>
    <property type="project" value="TreeGrafter"/>
</dbReference>
<dbReference type="InterPro" id="IPR004843">
    <property type="entry name" value="Calcineurin-like_PHP"/>
</dbReference>
<gene>
    <name evidence="6" type="ORF">IAA17_01885</name>
</gene>
<keyword evidence="1" id="KW-0732">Signal</keyword>
<dbReference type="SUPFAM" id="SSF56300">
    <property type="entry name" value="Metallo-dependent phosphatases"/>
    <property type="match status" value="1"/>
</dbReference>
<dbReference type="PANTHER" id="PTHR11575:SF24">
    <property type="entry name" value="5'-NUCLEOTIDASE"/>
    <property type="match status" value="1"/>
</dbReference>
<dbReference type="InterPro" id="IPR008334">
    <property type="entry name" value="5'-Nucleotdase_C"/>
</dbReference>
<name>A0A9D2K4P2_9FIRM</name>
<sequence>MKRTLKIYYTSDTHGHLFPAGDGRGGSMLQCFHKFKKDGNTLILDGGDTIQGSPLIKFLREKGRLEEVLSRAFDEAGYDYFTLGNHDFNYGREKLKDFLKAMGARCLAANVKDIRGELPVRAWTVHTLENGLRVGICGAVTDCVNLWEAKENLEDLQVTDAFEAVKQALEEMKRECDVTVCIYHGGYERDLETGEVLCQGKENMACQMLSRLDFDLLLTAHQHMETEGREINGTYTLQLPPNGEKYARVEVTVDDGGESGPAAGKAEERLSGDALAAGMPGDRLPEEPDKNRAGGSGRKTEISARLVSPGKEISPSLMKELEPVRREEEVWKERVIGTLAQEIPAQELLERAMNGTALADLGNQVQLWITGADMACIGMANVPVGLGRQVKLGDMLRVYPFPNRQVVLTVTGEILKAALERCASYFDLEDGKVVISQRFTKPKEEHYNYDYYAGVEYTADLRRPVGERVTEILVKGRPAEMEKTYTLAMSDYRATGTGGYECFRSCPPPRAYPGDMQSSIISYLESHPEAEIKPLGKLHLIY</sequence>
<dbReference type="Gene3D" id="3.90.780.10">
    <property type="entry name" value="5'-Nucleotidase, C-terminal domain"/>
    <property type="match status" value="1"/>
</dbReference>
<dbReference type="EMBL" id="DXBC01000032">
    <property type="protein sequence ID" value="HIZ78531.1"/>
    <property type="molecule type" value="Genomic_DNA"/>
</dbReference>
<dbReference type="Pfam" id="PF00149">
    <property type="entry name" value="Metallophos"/>
    <property type="match status" value="1"/>
</dbReference>
<feature type="region of interest" description="Disordered" evidence="3">
    <location>
        <begin position="275"/>
        <end position="299"/>
    </location>
</feature>
<reference evidence="6" key="2">
    <citation type="submission" date="2021-04" db="EMBL/GenBank/DDBJ databases">
        <authorList>
            <person name="Gilroy R."/>
        </authorList>
    </citation>
    <scope>NUCLEOTIDE SEQUENCE</scope>
    <source>
        <strain evidence="6">ChiBcec1-1093</strain>
    </source>
</reference>
<dbReference type="AlphaFoldDB" id="A0A9D2K4P2"/>
<proteinExistence type="inferred from homology"/>
<evidence type="ECO:0000259" key="5">
    <source>
        <dbReference type="Pfam" id="PF02872"/>
    </source>
</evidence>
<keyword evidence="2" id="KW-0378">Hydrolase</keyword>